<keyword evidence="3" id="KW-1185">Reference proteome</keyword>
<sequence length="127" mass="13707">MVLYLLSADAGKADGAEALLWQGAVISVQVLNEVASVCTRKLGMRWDDVGQFLELVRSFCKVVPLTVDVHDCARRFAQRHGMSFYDACIAAAAAVEGCRTLYSEGLHHGLVIDGALTVRNPFAAPGR</sequence>
<dbReference type="SUPFAM" id="SSF88723">
    <property type="entry name" value="PIN domain-like"/>
    <property type="match status" value="1"/>
</dbReference>
<evidence type="ECO:0000259" key="1">
    <source>
        <dbReference type="Pfam" id="PF01850"/>
    </source>
</evidence>
<name>A0ABP8GHT3_9BURK</name>
<dbReference type="CDD" id="cd18692">
    <property type="entry name" value="PIN_VapC-like"/>
    <property type="match status" value="1"/>
</dbReference>
<dbReference type="Pfam" id="PF01850">
    <property type="entry name" value="PIN"/>
    <property type="match status" value="1"/>
</dbReference>
<evidence type="ECO:0000313" key="2">
    <source>
        <dbReference type="EMBL" id="GAA4324639.1"/>
    </source>
</evidence>
<reference evidence="3" key="1">
    <citation type="journal article" date="2019" name="Int. J. Syst. Evol. Microbiol.">
        <title>The Global Catalogue of Microorganisms (GCM) 10K type strain sequencing project: providing services to taxonomists for standard genome sequencing and annotation.</title>
        <authorList>
            <consortium name="The Broad Institute Genomics Platform"/>
            <consortium name="The Broad Institute Genome Sequencing Center for Infectious Disease"/>
            <person name="Wu L."/>
            <person name="Ma J."/>
        </authorList>
    </citation>
    <scope>NUCLEOTIDE SEQUENCE [LARGE SCALE GENOMIC DNA]</scope>
    <source>
        <strain evidence="3">JCM 17666</strain>
    </source>
</reference>
<gene>
    <name evidence="2" type="ORF">GCM10023144_06340</name>
</gene>
<proteinExistence type="predicted"/>
<evidence type="ECO:0000313" key="3">
    <source>
        <dbReference type="Proteomes" id="UP001501671"/>
    </source>
</evidence>
<feature type="domain" description="PIN" evidence="1">
    <location>
        <begin position="16"/>
        <end position="101"/>
    </location>
</feature>
<dbReference type="InterPro" id="IPR029060">
    <property type="entry name" value="PIN-like_dom_sf"/>
</dbReference>
<comment type="caution">
    <text evidence="2">The sequence shown here is derived from an EMBL/GenBank/DDBJ whole genome shotgun (WGS) entry which is preliminary data.</text>
</comment>
<protein>
    <submittedName>
        <fullName evidence="2">PIN domain-containing protein</fullName>
    </submittedName>
</protein>
<accession>A0ABP8GHT3</accession>
<dbReference type="Gene3D" id="3.40.50.1010">
    <property type="entry name" value="5'-nuclease"/>
    <property type="match status" value="1"/>
</dbReference>
<organism evidence="2 3">
    <name type="scientific">Pigmentiphaga soli</name>
    <dbReference type="NCBI Taxonomy" id="1007095"/>
    <lineage>
        <taxon>Bacteria</taxon>
        <taxon>Pseudomonadati</taxon>
        <taxon>Pseudomonadota</taxon>
        <taxon>Betaproteobacteria</taxon>
        <taxon>Burkholderiales</taxon>
        <taxon>Alcaligenaceae</taxon>
        <taxon>Pigmentiphaga</taxon>
    </lineage>
</organism>
<dbReference type="InterPro" id="IPR002716">
    <property type="entry name" value="PIN_dom"/>
</dbReference>
<dbReference type="EMBL" id="BAABFO010000002">
    <property type="protein sequence ID" value="GAA4324639.1"/>
    <property type="molecule type" value="Genomic_DNA"/>
</dbReference>
<dbReference type="Proteomes" id="UP001501671">
    <property type="component" value="Unassembled WGS sequence"/>
</dbReference>